<comment type="caution">
    <text evidence="1">The sequence shown here is derived from an EMBL/GenBank/DDBJ whole genome shotgun (WGS) entry which is preliminary data.</text>
</comment>
<proteinExistence type="predicted"/>
<evidence type="ECO:0000313" key="2">
    <source>
        <dbReference type="Proteomes" id="UP000265520"/>
    </source>
</evidence>
<dbReference type="Proteomes" id="UP000265520">
    <property type="component" value="Unassembled WGS sequence"/>
</dbReference>
<reference evidence="1 2" key="1">
    <citation type="journal article" date="2018" name="Front. Plant Sci.">
        <title>Red Clover (Trifolium pratense) and Zigzag Clover (T. medium) - A Picture of Genomic Similarities and Differences.</title>
        <authorList>
            <person name="Dluhosova J."/>
            <person name="Istvanek J."/>
            <person name="Nedelnik J."/>
            <person name="Repkova J."/>
        </authorList>
    </citation>
    <scope>NUCLEOTIDE SEQUENCE [LARGE SCALE GENOMIC DNA]</scope>
    <source>
        <strain evidence="2">cv. 10/8</strain>
        <tissue evidence="1">Leaf</tissue>
    </source>
</reference>
<organism evidence="1 2">
    <name type="scientific">Trifolium medium</name>
    <dbReference type="NCBI Taxonomy" id="97028"/>
    <lineage>
        <taxon>Eukaryota</taxon>
        <taxon>Viridiplantae</taxon>
        <taxon>Streptophyta</taxon>
        <taxon>Embryophyta</taxon>
        <taxon>Tracheophyta</taxon>
        <taxon>Spermatophyta</taxon>
        <taxon>Magnoliopsida</taxon>
        <taxon>eudicotyledons</taxon>
        <taxon>Gunneridae</taxon>
        <taxon>Pentapetalae</taxon>
        <taxon>rosids</taxon>
        <taxon>fabids</taxon>
        <taxon>Fabales</taxon>
        <taxon>Fabaceae</taxon>
        <taxon>Papilionoideae</taxon>
        <taxon>50 kb inversion clade</taxon>
        <taxon>NPAAA clade</taxon>
        <taxon>Hologalegina</taxon>
        <taxon>IRL clade</taxon>
        <taxon>Trifolieae</taxon>
        <taxon>Trifolium</taxon>
    </lineage>
</organism>
<sequence length="37" mass="3774">MPVGALLGGVIRISWNGSMKGSGKGSVVHFGQTGFLQ</sequence>
<keyword evidence="2" id="KW-1185">Reference proteome</keyword>
<dbReference type="EMBL" id="LXQA011192638">
    <property type="protein sequence ID" value="MCI88423.1"/>
    <property type="molecule type" value="Genomic_DNA"/>
</dbReference>
<protein>
    <submittedName>
        <fullName evidence="1">Uncharacterized protein</fullName>
    </submittedName>
</protein>
<evidence type="ECO:0000313" key="1">
    <source>
        <dbReference type="EMBL" id="MCI88423.1"/>
    </source>
</evidence>
<feature type="non-terminal residue" evidence="1">
    <location>
        <position position="37"/>
    </location>
</feature>
<accession>A0A392VLS7</accession>
<name>A0A392VLS7_9FABA</name>
<dbReference type="AlphaFoldDB" id="A0A392VLS7"/>